<evidence type="ECO:0000256" key="1">
    <source>
        <dbReference type="ARBA" id="ARBA00023015"/>
    </source>
</evidence>
<comment type="caution">
    <text evidence="5">The sequence shown here is derived from an EMBL/GenBank/DDBJ whole genome shotgun (WGS) entry which is preliminary data.</text>
</comment>
<keyword evidence="6" id="KW-1185">Reference proteome</keyword>
<dbReference type="Gene3D" id="1.10.10.10">
    <property type="entry name" value="Winged helix-like DNA-binding domain superfamily/Winged helix DNA-binding domain"/>
    <property type="match status" value="1"/>
</dbReference>
<dbReference type="InterPro" id="IPR002577">
    <property type="entry name" value="HTH_HxlR"/>
</dbReference>
<dbReference type="GO" id="GO:0006355">
    <property type="term" value="P:regulation of DNA-templated transcription"/>
    <property type="evidence" value="ECO:0007669"/>
    <property type="project" value="UniProtKB-ARBA"/>
</dbReference>
<dbReference type="PANTHER" id="PTHR33204:SF29">
    <property type="entry name" value="TRANSCRIPTIONAL REGULATOR"/>
    <property type="match status" value="1"/>
</dbReference>
<evidence type="ECO:0000259" key="4">
    <source>
        <dbReference type="PROSITE" id="PS51118"/>
    </source>
</evidence>
<gene>
    <name evidence="5" type="ORF">VW23_027980</name>
</gene>
<dbReference type="EMBL" id="LAJE02000345">
    <property type="protein sequence ID" value="OEO28920.1"/>
    <property type="molecule type" value="Genomic_DNA"/>
</dbReference>
<dbReference type="InterPro" id="IPR011991">
    <property type="entry name" value="ArsR-like_HTH"/>
</dbReference>
<sequence length="110" mass="12165">MDVISGKWKALLLWAIAEKPCRFGELKRAVPGITEKMLIQHLRELEADGIVHREVFHEIPPKVVYSATELGASLNKALEPLGAWGDAHITEISARRQRKASAISPGPESM</sequence>
<dbReference type="SUPFAM" id="SSF46785">
    <property type="entry name" value="Winged helix' DNA-binding domain"/>
    <property type="match status" value="1"/>
</dbReference>
<dbReference type="PROSITE" id="PS51118">
    <property type="entry name" value="HTH_HXLR"/>
    <property type="match status" value="1"/>
</dbReference>
<dbReference type="InterPro" id="IPR036388">
    <property type="entry name" value="WH-like_DNA-bd_sf"/>
</dbReference>
<evidence type="ECO:0000256" key="3">
    <source>
        <dbReference type="ARBA" id="ARBA00023163"/>
    </source>
</evidence>
<evidence type="ECO:0000313" key="5">
    <source>
        <dbReference type="EMBL" id="OEO28920.1"/>
    </source>
</evidence>
<proteinExistence type="predicted"/>
<evidence type="ECO:0000256" key="2">
    <source>
        <dbReference type="ARBA" id="ARBA00023125"/>
    </source>
</evidence>
<dbReference type="OrthoDB" id="9800350at2"/>
<dbReference type="Proteomes" id="UP000095463">
    <property type="component" value="Unassembled WGS sequence"/>
</dbReference>
<accession>A0A1E5XK00</accession>
<dbReference type="CDD" id="cd00090">
    <property type="entry name" value="HTH_ARSR"/>
    <property type="match status" value="1"/>
</dbReference>
<evidence type="ECO:0000313" key="6">
    <source>
        <dbReference type="Proteomes" id="UP000095463"/>
    </source>
</evidence>
<reference evidence="5 6" key="1">
    <citation type="journal article" date="2015" name="Genome Announc.">
        <title>Genome Assemblies of Three Soil-Associated Devosia species: D. insulae, D. limi, and D. soli.</title>
        <authorList>
            <person name="Hassan Y.I."/>
            <person name="Lepp D."/>
            <person name="Zhou T."/>
        </authorList>
    </citation>
    <scope>NUCLEOTIDE SEQUENCE [LARGE SCALE GENOMIC DNA]</scope>
    <source>
        <strain evidence="5 6">DS-56</strain>
    </source>
</reference>
<keyword evidence="2" id="KW-0238">DNA-binding</keyword>
<feature type="domain" description="HTH hxlR-type" evidence="4">
    <location>
        <begin position="1"/>
        <end position="93"/>
    </location>
</feature>
<organism evidence="5 6">
    <name type="scientific">Devosia insulae DS-56</name>
    <dbReference type="NCBI Taxonomy" id="1116389"/>
    <lineage>
        <taxon>Bacteria</taxon>
        <taxon>Pseudomonadati</taxon>
        <taxon>Pseudomonadota</taxon>
        <taxon>Alphaproteobacteria</taxon>
        <taxon>Hyphomicrobiales</taxon>
        <taxon>Devosiaceae</taxon>
        <taxon>Devosia</taxon>
    </lineage>
</organism>
<protein>
    <submittedName>
        <fullName evidence="5">HxlR family transcriptional regulator</fullName>
    </submittedName>
</protein>
<dbReference type="AlphaFoldDB" id="A0A1E5XK00"/>
<dbReference type="Pfam" id="PF01638">
    <property type="entry name" value="HxlR"/>
    <property type="match status" value="1"/>
</dbReference>
<keyword evidence="3" id="KW-0804">Transcription</keyword>
<keyword evidence="1" id="KW-0805">Transcription regulation</keyword>
<name>A0A1E5XK00_9HYPH</name>
<dbReference type="GO" id="GO:0003677">
    <property type="term" value="F:DNA binding"/>
    <property type="evidence" value="ECO:0007669"/>
    <property type="project" value="UniProtKB-KW"/>
</dbReference>
<dbReference type="PANTHER" id="PTHR33204">
    <property type="entry name" value="TRANSCRIPTIONAL REGULATOR, MARR FAMILY"/>
    <property type="match status" value="1"/>
</dbReference>
<dbReference type="InterPro" id="IPR036390">
    <property type="entry name" value="WH_DNA-bd_sf"/>
</dbReference>